<dbReference type="AlphaFoldDB" id="A0A1J1EBW1"/>
<protein>
    <recommendedName>
        <fullName evidence="3">Lipoprotein</fullName>
    </recommendedName>
</protein>
<dbReference type="KEGG" id="ise:JBKA6_1414"/>
<gene>
    <name evidence="1" type="ORF">JBKA6_1414</name>
</gene>
<proteinExistence type="predicted"/>
<accession>A0A1J1EBW1</accession>
<organism evidence="1 2">
    <name type="scientific">Ichthyobacterium seriolicida</name>
    <dbReference type="NCBI Taxonomy" id="242600"/>
    <lineage>
        <taxon>Bacteria</taxon>
        <taxon>Pseudomonadati</taxon>
        <taxon>Bacteroidota</taxon>
        <taxon>Flavobacteriia</taxon>
        <taxon>Flavobacteriales</taxon>
        <taxon>Ichthyobacteriaceae</taxon>
        <taxon>Ichthyobacterium</taxon>
    </lineage>
</organism>
<name>A0A1J1EBW1_9FLAO</name>
<dbReference type="Gene3D" id="2.60.40.2340">
    <property type="match status" value="1"/>
</dbReference>
<dbReference type="EMBL" id="AP014564">
    <property type="protein sequence ID" value="BAV95427.1"/>
    <property type="molecule type" value="Genomic_DNA"/>
</dbReference>
<evidence type="ECO:0008006" key="3">
    <source>
        <dbReference type="Google" id="ProtNLM"/>
    </source>
</evidence>
<keyword evidence="2" id="KW-1185">Reference proteome</keyword>
<evidence type="ECO:0000313" key="1">
    <source>
        <dbReference type="EMBL" id="BAV95427.1"/>
    </source>
</evidence>
<reference evidence="1 2" key="1">
    <citation type="submission" date="2014-03" db="EMBL/GenBank/DDBJ databases">
        <title>complete genome sequence of Flavobacteriaceae bacterium JBKA-6.</title>
        <authorList>
            <person name="Takano T."/>
            <person name="Nakamura Y."/>
            <person name="Takuma S."/>
            <person name="Yasuike M."/>
            <person name="Matsuyama T."/>
            <person name="Sakai T."/>
            <person name="Fujiwara A."/>
            <person name="Kimoto K."/>
            <person name="Fukuda Y."/>
            <person name="Kondo H."/>
            <person name="Hirono I."/>
            <person name="Nakayasu C."/>
        </authorList>
    </citation>
    <scope>NUCLEOTIDE SEQUENCE [LARGE SCALE GENOMIC DNA]</scope>
    <source>
        <strain evidence="1 2">JBKA-6</strain>
    </source>
</reference>
<dbReference type="Proteomes" id="UP000243197">
    <property type="component" value="Chromosome"/>
</dbReference>
<evidence type="ECO:0000313" key="2">
    <source>
        <dbReference type="Proteomes" id="UP000243197"/>
    </source>
</evidence>
<sequence length="297" mass="33426">MLLRFLYNNVKSIVNNYFNRAVLTFIAACLFSCNQEKNILNKKSSYSPNREKEILSFYFKKEDNKTNLVSRIGNYDIEGKRVTDNQQNYIYAVFPSGMNIGSASDRTLVPTVVISDKSNVSPADNEPKEFFKVNDPQIYTVEAEDKSTKSYKILALKFPVAFSSSGTSIPTEKNSFTTKDIEATTVDNFNEIITFGDPTNPILPHDTLDTITINGIVFSKTPNGIKETDITIFPKDILFTKKGDKKNNANKYVGDIIVTSIIRNTSFSRKYTLELYKKTLPPPLPTLPESSDATKVQ</sequence>